<dbReference type="Pfam" id="PF11836">
    <property type="entry name" value="Phage_TAC_11"/>
    <property type="match status" value="1"/>
</dbReference>
<sequence>MANRIRGEVPLQLAGRRYTLCLTLGALAELEGALQAGDLVGLAERFDGGRVSARDLIALLGAALRGGGHALDDDAVARLPLAGGLEAVSTALGEVLAAAFGEAPGPANLGRAGARRFCVGAGSPVRLPLG</sequence>
<dbReference type="InterPro" id="IPR021791">
    <property type="entry name" value="Phage_TAC_11"/>
</dbReference>
<reference evidence="1" key="1">
    <citation type="submission" date="2024-06" db="EMBL/GenBank/DDBJ databases">
        <authorList>
            <person name="Campbell A.G."/>
        </authorList>
    </citation>
    <scope>NUCLEOTIDE SEQUENCE</scope>
    <source>
        <strain evidence="1">EM17</strain>
    </source>
</reference>
<dbReference type="Proteomes" id="UP001432995">
    <property type="component" value="Unassembled WGS sequence"/>
</dbReference>
<protein>
    <submittedName>
        <fullName evidence="1">Gene transfer agent family protein</fullName>
    </submittedName>
</protein>
<organism evidence="1 2">
    <name type="scientific">Methylobacterium brachiatum</name>
    <dbReference type="NCBI Taxonomy" id="269660"/>
    <lineage>
        <taxon>Bacteria</taxon>
        <taxon>Pseudomonadati</taxon>
        <taxon>Pseudomonadota</taxon>
        <taxon>Alphaproteobacteria</taxon>
        <taxon>Hyphomicrobiales</taxon>
        <taxon>Methylobacteriaceae</taxon>
        <taxon>Methylobacterium</taxon>
    </lineage>
</organism>
<proteinExistence type="predicted"/>
<gene>
    <name evidence="1" type="ORF">ABS770_19630</name>
</gene>
<dbReference type="RefSeq" id="WP_350381190.1">
    <property type="nucleotide sequence ID" value="NZ_JBELQD010000024.1"/>
</dbReference>
<keyword evidence="2" id="KW-1185">Reference proteome</keyword>
<dbReference type="EMBL" id="JBELQD010000024">
    <property type="protein sequence ID" value="MER2290480.1"/>
    <property type="molecule type" value="Genomic_DNA"/>
</dbReference>
<evidence type="ECO:0000313" key="2">
    <source>
        <dbReference type="Proteomes" id="UP001432995"/>
    </source>
</evidence>
<comment type="caution">
    <text evidence="1">The sequence shown here is derived from an EMBL/GenBank/DDBJ whole genome shotgun (WGS) entry which is preliminary data.</text>
</comment>
<accession>A0ABV1R708</accession>
<evidence type="ECO:0000313" key="1">
    <source>
        <dbReference type="EMBL" id="MER2290480.1"/>
    </source>
</evidence>
<name>A0ABV1R708_9HYPH</name>